<dbReference type="SUPFAM" id="SSF56672">
    <property type="entry name" value="DNA/RNA polymerases"/>
    <property type="match status" value="1"/>
</dbReference>
<proteinExistence type="inferred from homology"/>
<dbReference type="Pfam" id="PF00078">
    <property type="entry name" value="RVT_1"/>
    <property type="match status" value="1"/>
</dbReference>
<evidence type="ECO:0000259" key="5">
    <source>
        <dbReference type="PROSITE" id="PS50600"/>
    </source>
</evidence>
<evidence type="ECO:0000313" key="7">
    <source>
        <dbReference type="EMBL" id="PIC11667.1"/>
    </source>
</evidence>
<dbReference type="InterPro" id="IPR003653">
    <property type="entry name" value="Peptidase_C48_C"/>
</dbReference>
<organism evidence="7 8">
    <name type="scientific">Caenorhabditis nigoni</name>
    <dbReference type="NCBI Taxonomy" id="1611254"/>
    <lineage>
        <taxon>Eukaryota</taxon>
        <taxon>Metazoa</taxon>
        <taxon>Ecdysozoa</taxon>
        <taxon>Nematoda</taxon>
        <taxon>Chromadorea</taxon>
        <taxon>Rhabditida</taxon>
        <taxon>Rhabditina</taxon>
        <taxon>Rhabditomorpha</taxon>
        <taxon>Rhabditoidea</taxon>
        <taxon>Rhabditidae</taxon>
        <taxon>Peloderinae</taxon>
        <taxon>Caenorhabditis</taxon>
    </lineage>
</organism>
<dbReference type="Gene3D" id="3.40.395.10">
    <property type="entry name" value="Adenoviral Proteinase, Chain A"/>
    <property type="match status" value="1"/>
</dbReference>
<evidence type="ECO:0000259" key="6">
    <source>
        <dbReference type="PROSITE" id="PS50878"/>
    </source>
</evidence>
<evidence type="ECO:0000256" key="4">
    <source>
        <dbReference type="SAM" id="MobiDB-lite"/>
    </source>
</evidence>
<dbReference type="PROSITE" id="PS50600">
    <property type="entry name" value="ULP_PROTEASE"/>
    <property type="match status" value="1"/>
</dbReference>
<feature type="region of interest" description="Disordered" evidence="4">
    <location>
        <begin position="795"/>
        <end position="816"/>
    </location>
</feature>
<dbReference type="Pfam" id="PF02902">
    <property type="entry name" value="Peptidase_C48"/>
    <property type="match status" value="1"/>
</dbReference>
<comment type="similarity">
    <text evidence="1">Belongs to the peptidase C48 family.</text>
</comment>
<keyword evidence="8" id="KW-1185">Reference proteome</keyword>
<dbReference type="SUPFAM" id="SSF54001">
    <property type="entry name" value="Cysteine proteinases"/>
    <property type="match status" value="1"/>
</dbReference>
<evidence type="ECO:0000313" key="8">
    <source>
        <dbReference type="Proteomes" id="UP000230233"/>
    </source>
</evidence>
<name>A0A2G5S9F6_9PELO</name>
<gene>
    <name evidence="7" type="ORF">B9Z55_028938</name>
</gene>
<dbReference type="CDD" id="cd01650">
    <property type="entry name" value="RT_nLTR_like"/>
    <property type="match status" value="1"/>
</dbReference>
<evidence type="ECO:0000256" key="2">
    <source>
        <dbReference type="ARBA" id="ARBA00022670"/>
    </source>
</evidence>
<comment type="caution">
    <text evidence="7">The sequence shown here is derived from an EMBL/GenBank/DDBJ whole genome shotgun (WGS) entry which is preliminary data.</text>
</comment>
<dbReference type="Proteomes" id="UP000230233">
    <property type="component" value="Unassembled WGS sequence"/>
</dbReference>
<dbReference type="GO" id="GO:0006508">
    <property type="term" value="P:proteolysis"/>
    <property type="evidence" value="ECO:0007669"/>
    <property type="project" value="UniProtKB-KW"/>
</dbReference>
<feature type="domain" description="Ubiquitin-like protease family profile" evidence="5">
    <location>
        <begin position="826"/>
        <end position="976"/>
    </location>
</feature>
<evidence type="ECO:0008006" key="9">
    <source>
        <dbReference type="Google" id="ProtNLM"/>
    </source>
</evidence>
<dbReference type="PROSITE" id="PS50878">
    <property type="entry name" value="RT_POL"/>
    <property type="match status" value="1"/>
</dbReference>
<reference evidence="8" key="1">
    <citation type="submission" date="2017-10" db="EMBL/GenBank/DDBJ databases">
        <title>Rapid genome shrinkage in a self-fertile nematode reveals novel sperm competition proteins.</title>
        <authorList>
            <person name="Yin D."/>
            <person name="Schwarz E.M."/>
            <person name="Thomas C.G."/>
            <person name="Felde R.L."/>
            <person name="Korf I.F."/>
            <person name="Cutter A.D."/>
            <person name="Schartner C.M."/>
            <person name="Ralston E.J."/>
            <person name="Meyer B.J."/>
            <person name="Haag E.S."/>
        </authorList>
    </citation>
    <scope>NUCLEOTIDE SEQUENCE [LARGE SCALE GENOMIC DNA]</scope>
    <source>
        <strain evidence="8">JU1422</strain>
    </source>
</reference>
<dbReference type="PANTHER" id="PTHR19446">
    <property type="entry name" value="REVERSE TRANSCRIPTASES"/>
    <property type="match status" value="1"/>
</dbReference>
<protein>
    <recommendedName>
        <fullName evidence="9">Reverse transcriptase domain-containing protein</fullName>
    </recommendedName>
</protein>
<keyword evidence="3" id="KW-0378">Hydrolase</keyword>
<sequence>MPDQKCERLKFNRKDSQVSWDFVEVSRIPNDLKKRTERGSFAPLEETRIKNQAGTVEWSLELRQFLKEFITVKGSVAPLEETRIKNQAGTVEWSLELQLFLEEFIESENRSERARSSRKFFQIVHVVSGDVTACCSVQALVVCVSPFPQSLAACPLVGDLVSRSAQALVVCVSSSPLHSLAAPPPVFDSSPDSKDFSDVFKPRQMKIKRNQEDFEMKSRGLEARGWRMMDGSCMEVSLLFFVQFSQENSSFTRQSAAQIFLEILDLEKFLNVHFLSLFHYRKQNLYSEKIEEYLMVQILMVFHAREMWSQSLCPEEIEKEFFSSIKSIEEKLMRNSLIFAQFSQENSSFTRGSAAQFFLEILDSPREPENSSEGRVKELCLVTWQRMLESVGFSGKDRRENALKGSQVSCGQIDNVFLYREIVERRDEGQEDREVPTFERGSLEGDLRVSPQKFCEERSLVDGVVVEEASGQSSTLSVCLANSEQSFFLDFKCGKSVKKDRKVPKPVVRGGGGDLEDSEETEKKIQKVELVRQVDSKTAVCRVEFPSNDHFKCYFKDCKTMSQAGFGADDMKYLTRHFEKAHYTKVIWTYRCGKCQAKADGEGTAATRWVSSHMMSAHREKAVPRIKKSYKSLAEKTMEALNESAPSLPKPNKGVPRKKDVITAPTVVHSTPEKIQELESKIQTRTVTKSLSVLKESAKKKEIMEVKSKKTFPLFEIAEEKRKNARKSLANILKAESPRVVQPDIVLGESVDLKKLTGPERVKMAREQSKRQSRLSIQRRMSFAPSVNSPKIVEEKLQKEESEEIEKKSENEKTQEDVELDLNRTFVIEDDDEIEFVQRRFNTWCLDHETTEEAYISDDVIEFYMKGICAKNEKYKYLDPCIWETVKLEGPMQVKQTLWSQKTYFFPVCEKKHWILLIIDSERIWYADSLRQEPKGEVKKFIKSMNRKREFFETPVPEQTDGVNCGVHVCLVAKAIAEGKKNWYEEREVPEFRTMVKKMLKDKGYELFSEPYGQQLEQKKQETATEEAKIDNSREISGYDFDTGFDMPDNTREVFEKEISEEKSIIAEEEDIFVIDAEKKEDLKAKSSIPKLMEQKLEKPEIVPRREEIKEKRSQKMAKKQKVPTGKPDELVLRVQKWFEKEFESYVEEGKSFQRLEWITEVLTAAIHKASAGDEEAIEKIEKRCPPMEVEEGEMFTQTEVKRRYKSKKGPRPETSSEELREVYWENRAKTFNILVGNESKQCEIPIRRLEEFFTKTTSVTDVPKNILEEKSSKIPKVKIDDWIETDFTEKELAEVLKKTKDTAPGVDGLRYHHLSWFDPSSKFLTLLYNECKEHRRIPAHWKEAETVLLYKGGDESKPENWRPISLMPTIYKLYSSLWNRRIRSIKGIMSRCQRGFQEREGCNESIGILRAAIDVAKGKKSNLSVAWLDLTNAFGSVPHELIKHTLETYGFPEIVVQIIMDMYKGAAIRVKSKNEKSDRILIKSGVKQGDPISPTLFNMCLENVIRRHLETANGHKCLNTRVKVLAFADDMAILSESKTQLQNELLKMDEDCTPLNLIFKPAKCASLVIEKGRVKSDAEIKLKSQSIRCLTEKDTYKYLGVQTGIETRKSELELMKSATKELEMVYRSKLTPPQKLDCVRTFVLPKMSYMYANSVPKLTELKAFANMTMRAVKMMHGIPVKGSPVEYVQLPVGKGGLGIACPKITALITYLVSMMKKLWSKDKYIEKLFSEYLKKVAEAETGIEDATLEDMAEYLSNEKPVDKKAFGYNSFTRIREVCRGLCGNKDSPLFKIKIVVKDGKLAILTQAIKDGKEKIFTEERVKNLQALLKAEVTTALQHRFNVEKPVKSEVCRVIQQYPQCNKFVKLDGKVSYAAQRFVHKARLNLLACNYNTYSDVVSKACRHCGYERESQWHIISKCNFGMPRKITQRHDAVLFKVKKLIESGSKKDWELHIDETPPGPNRLRPDIYMKSPDGKQIILADVTVPYEHGVEAMQRAWDRKVEKYTDSFAHLKVGGASLSVLPIVVGTLGTWWKPTSKSLEQLGIEIGVIRRAIPEICSTVLEYSKNAYWNHIYGNEYTDIPQKFGDRKPDSTSWKKEKIVKILSSSPI</sequence>
<evidence type="ECO:0000256" key="3">
    <source>
        <dbReference type="ARBA" id="ARBA00022801"/>
    </source>
</evidence>
<dbReference type="STRING" id="1611254.A0A2G5S9F6"/>
<dbReference type="EMBL" id="PDUG01000057">
    <property type="protein sequence ID" value="PIC11667.1"/>
    <property type="molecule type" value="Genomic_DNA"/>
</dbReference>
<accession>A0A2G5S9F6</accession>
<dbReference type="OrthoDB" id="8195432at2759"/>
<evidence type="ECO:0000256" key="1">
    <source>
        <dbReference type="ARBA" id="ARBA00005234"/>
    </source>
</evidence>
<keyword evidence="2" id="KW-0645">Protease</keyword>
<dbReference type="InterPro" id="IPR043502">
    <property type="entry name" value="DNA/RNA_pol_sf"/>
</dbReference>
<feature type="domain" description="Reverse transcriptase" evidence="6">
    <location>
        <begin position="1331"/>
        <end position="1604"/>
    </location>
</feature>
<dbReference type="InterPro" id="IPR000477">
    <property type="entry name" value="RT_dom"/>
</dbReference>
<dbReference type="InterPro" id="IPR038765">
    <property type="entry name" value="Papain-like_cys_pep_sf"/>
</dbReference>
<dbReference type="GO" id="GO:0008234">
    <property type="term" value="F:cysteine-type peptidase activity"/>
    <property type="evidence" value="ECO:0007669"/>
    <property type="project" value="InterPro"/>
</dbReference>